<keyword evidence="3" id="KW-1185">Reference proteome</keyword>
<organism evidence="2 3">
    <name type="scientific">Acidiphilium iwatense</name>
    <dbReference type="NCBI Taxonomy" id="768198"/>
    <lineage>
        <taxon>Bacteria</taxon>
        <taxon>Pseudomonadati</taxon>
        <taxon>Pseudomonadota</taxon>
        <taxon>Alphaproteobacteria</taxon>
        <taxon>Acetobacterales</taxon>
        <taxon>Acidocellaceae</taxon>
        <taxon>Acidiphilium</taxon>
    </lineage>
</organism>
<reference evidence="2 3" key="1">
    <citation type="submission" date="2022-01" db="EMBL/GenBank/DDBJ databases">
        <authorList>
            <person name="Won M."/>
            <person name="Kim S.-J."/>
            <person name="Kwon S.-W."/>
        </authorList>
    </citation>
    <scope>NUCLEOTIDE SEQUENCE [LARGE SCALE GENOMIC DNA]</scope>
    <source>
        <strain evidence="2 3">KCTC 23505</strain>
    </source>
</reference>
<dbReference type="EMBL" id="JAKGBZ010000030">
    <property type="protein sequence ID" value="MCF3947765.1"/>
    <property type="molecule type" value="Genomic_DNA"/>
</dbReference>
<dbReference type="Proteomes" id="UP001521209">
    <property type="component" value="Unassembled WGS sequence"/>
</dbReference>
<sequence>MDVYKIGVSLTLRNGVSAGLRLLRHDLGGVMKALDKAKNGTGAMATNFIKMGAAATTAGVAILGVYDKLATAGAAFVHQQTLALEMAVRHATQAKLTGQAWRTAYAIPGTSVAGNYRRGLEARSAVGGSRAVALNPTMGAAHVVMAVAGYHGEKATNYLMKSIELLGATVARKTGKFSVPQTQKAFTQALSAMLLTGFRFNPNELFAMLKRSSTYARMMTPGAFFRSMMTPAQEMGGAAAGTALTSLMMQLMGGRMSKAVADNLAHIGILTAGSYKAIGGGYVEIRNPLKDVKGLPLLAKRGAADWTHDVLRPALLAHGYKSQMEQMVELSRITSGRTQARLLATYLTMWPQYLKDVAQKRRIDALGLMGVLRFVEKHDPYAAQRGVSKAWGNFTTALGVAATKTLVPVLHDLTRGLNHLSQWANAHPHTVRKIDTALVDVGAGLATFGAVLAGAGLTMLVGPEGLLVGLASSIFAVHTALNQNWVAPAKGIKTATGGLKALFAEIERIAKFLGHADAILNGINKNVSGAGKWGYTHITKPIERLPGAVMRYFDGNGGRRVHHGSAIGGYDTWGPGAPPSAHSSADNGLIPTVNIGNWGEGQRAIKHGLAASLNQNQSSTTGFNGRVSPYGTPAFTGP</sequence>
<evidence type="ECO:0000313" key="3">
    <source>
        <dbReference type="Proteomes" id="UP001521209"/>
    </source>
</evidence>
<evidence type="ECO:0000313" key="2">
    <source>
        <dbReference type="EMBL" id="MCF3947765.1"/>
    </source>
</evidence>
<comment type="caution">
    <text evidence="2">The sequence shown here is derived from an EMBL/GenBank/DDBJ whole genome shotgun (WGS) entry which is preliminary data.</text>
</comment>
<proteinExistence type="predicted"/>
<name>A0ABS9E049_9PROT</name>
<feature type="region of interest" description="Disordered" evidence="1">
    <location>
        <begin position="616"/>
        <end position="638"/>
    </location>
</feature>
<evidence type="ECO:0000256" key="1">
    <source>
        <dbReference type="SAM" id="MobiDB-lite"/>
    </source>
</evidence>
<accession>A0ABS9E049</accession>
<dbReference type="RefSeq" id="WP_235705037.1">
    <property type="nucleotide sequence ID" value="NZ_JAKGBZ010000030.1"/>
</dbReference>
<protein>
    <submittedName>
        <fullName evidence="2">Uncharacterized protein</fullName>
    </submittedName>
</protein>
<gene>
    <name evidence="2" type="ORF">L2A60_13860</name>
</gene>